<evidence type="ECO:0000313" key="7">
    <source>
        <dbReference type="Proteomes" id="UP001085076"/>
    </source>
</evidence>
<reference evidence="6" key="1">
    <citation type="submission" date="2021-03" db="EMBL/GenBank/DDBJ databases">
        <authorList>
            <person name="Li Z."/>
            <person name="Yang C."/>
        </authorList>
    </citation>
    <scope>NUCLEOTIDE SEQUENCE</scope>
    <source>
        <strain evidence="6">Dzin_1.0</strain>
        <tissue evidence="6">Leaf</tissue>
    </source>
</reference>
<evidence type="ECO:0000256" key="4">
    <source>
        <dbReference type="ARBA" id="ARBA00023180"/>
    </source>
</evidence>
<dbReference type="PANTHER" id="PTHR33044">
    <property type="entry name" value="BIFUNCTIONAL INHIBITOR/LIPID-TRANSFER PROTEIN/SEED STORAGE 2S ALBUMIN SUPERFAMILY PROTEIN-RELATED"/>
    <property type="match status" value="1"/>
</dbReference>
<accession>A0A9D5CYH2</accession>
<dbReference type="OrthoDB" id="664243at2759"/>
<dbReference type="InterPro" id="IPR036312">
    <property type="entry name" value="Bifun_inhib/LTP/seed_sf"/>
</dbReference>
<reference evidence="6" key="2">
    <citation type="journal article" date="2022" name="Hortic Res">
        <title>The genome of Dioscorea zingiberensis sheds light on the biosynthesis, origin and evolution of the medicinally important diosgenin saponins.</title>
        <authorList>
            <person name="Li Y."/>
            <person name="Tan C."/>
            <person name="Li Z."/>
            <person name="Guo J."/>
            <person name="Li S."/>
            <person name="Chen X."/>
            <person name="Wang C."/>
            <person name="Dai X."/>
            <person name="Yang H."/>
            <person name="Song W."/>
            <person name="Hou L."/>
            <person name="Xu J."/>
            <person name="Tong Z."/>
            <person name="Xu A."/>
            <person name="Yuan X."/>
            <person name="Wang W."/>
            <person name="Yang Q."/>
            <person name="Chen L."/>
            <person name="Sun Z."/>
            <person name="Wang K."/>
            <person name="Pan B."/>
            <person name="Chen J."/>
            <person name="Bao Y."/>
            <person name="Liu F."/>
            <person name="Qi X."/>
            <person name="Gang D.R."/>
            <person name="Wen J."/>
            <person name="Li J."/>
        </authorList>
    </citation>
    <scope>NUCLEOTIDE SEQUENCE</scope>
    <source>
        <strain evidence="6">Dzin_1.0</strain>
    </source>
</reference>
<name>A0A9D5CYH2_9LILI</name>
<feature type="domain" description="Bifunctional inhibitor/plant lipid transfer protein/seed storage helical" evidence="5">
    <location>
        <begin position="29"/>
        <end position="109"/>
    </location>
</feature>
<comment type="similarity">
    <text evidence="1">Belongs to the plant LTP family.</text>
</comment>
<keyword evidence="2" id="KW-0732">Signal</keyword>
<evidence type="ECO:0000256" key="3">
    <source>
        <dbReference type="ARBA" id="ARBA00023157"/>
    </source>
</evidence>
<organism evidence="6 7">
    <name type="scientific">Dioscorea zingiberensis</name>
    <dbReference type="NCBI Taxonomy" id="325984"/>
    <lineage>
        <taxon>Eukaryota</taxon>
        <taxon>Viridiplantae</taxon>
        <taxon>Streptophyta</taxon>
        <taxon>Embryophyta</taxon>
        <taxon>Tracheophyta</taxon>
        <taxon>Spermatophyta</taxon>
        <taxon>Magnoliopsida</taxon>
        <taxon>Liliopsida</taxon>
        <taxon>Dioscoreales</taxon>
        <taxon>Dioscoreaceae</taxon>
        <taxon>Dioscorea</taxon>
    </lineage>
</organism>
<dbReference type="EMBL" id="JAGGNH010000002">
    <property type="protein sequence ID" value="KAJ0981673.1"/>
    <property type="molecule type" value="Genomic_DNA"/>
</dbReference>
<comment type="caution">
    <text evidence="6">The sequence shown here is derived from an EMBL/GenBank/DDBJ whole genome shotgun (WGS) entry which is preliminary data.</text>
</comment>
<gene>
    <name evidence="6" type="ORF">J5N97_009928</name>
</gene>
<dbReference type="Proteomes" id="UP001085076">
    <property type="component" value="Miscellaneous, Linkage group lg02"/>
</dbReference>
<evidence type="ECO:0000259" key="5">
    <source>
        <dbReference type="Pfam" id="PF14368"/>
    </source>
</evidence>
<dbReference type="InterPro" id="IPR043325">
    <property type="entry name" value="LTSS"/>
</dbReference>
<dbReference type="AlphaFoldDB" id="A0A9D5CYH2"/>
<keyword evidence="7" id="KW-1185">Reference proteome</keyword>
<dbReference type="Pfam" id="PF14368">
    <property type="entry name" value="LTP_2"/>
    <property type="match status" value="1"/>
</dbReference>
<sequence>MAPSDLQAFLITAFVTASLFITGFGDTFSQCSSVQQISLSPCTNFIVGYDFIPSFSCCSQLSSALSIEPQCLCFLLNTTALSTGQYFNQTRLLNLTQECNVQNFPINECNFINQPNQSPYFWTPPPPFWTWAPPPPPPPPFFTPGGGFAPPGFSLSSGGSSNKGHLLMILLALMISSAA</sequence>
<evidence type="ECO:0000256" key="1">
    <source>
        <dbReference type="ARBA" id="ARBA00009748"/>
    </source>
</evidence>
<dbReference type="InterPro" id="IPR016140">
    <property type="entry name" value="Bifunc_inhib/LTP/seed_store"/>
</dbReference>
<evidence type="ECO:0000256" key="2">
    <source>
        <dbReference type="ARBA" id="ARBA00022729"/>
    </source>
</evidence>
<dbReference type="SUPFAM" id="SSF47699">
    <property type="entry name" value="Bifunctional inhibitor/lipid-transfer protein/seed storage 2S albumin"/>
    <property type="match status" value="1"/>
</dbReference>
<dbReference type="Gene3D" id="1.10.110.10">
    <property type="entry name" value="Plant lipid-transfer and hydrophobic proteins"/>
    <property type="match status" value="1"/>
</dbReference>
<keyword evidence="4" id="KW-0325">Glycoprotein</keyword>
<protein>
    <recommendedName>
        <fullName evidence="5">Bifunctional inhibitor/plant lipid transfer protein/seed storage helical domain-containing protein</fullName>
    </recommendedName>
</protein>
<dbReference type="CDD" id="cd00010">
    <property type="entry name" value="AAI_LTSS"/>
    <property type="match status" value="1"/>
</dbReference>
<keyword evidence="3" id="KW-1015">Disulfide bond</keyword>
<evidence type="ECO:0000313" key="6">
    <source>
        <dbReference type="EMBL" id="KAJ0981673.1"/>
    </source>
</evidence>
<proteinExistence type="inferred from homology"/>